<dbReference type="Gene3D" id="3.40.50.300">
    <property type="entry name" value="P-loop containing nucleotide triphosphate hydrolases"/>
    <property type="match status" value="1"/>
</dbReference>
<name>A0A7K1FLQ5_9ACTN</name>
<proteinExistence type="predicted"/>
<evidence type="ECO:0000259" key="1">
    <source>
        <dbReference type="Pfam" id="PF13191"/>
    </source>
</evidence>
<dbReference type="Proteomes" id="UP000460221">
    <property type="component" value="Unassembled WGS sequence"/>
</dbReference>
<evidence type="ECO:0000313" key="2">
    <source>
        <dbReference type="EMBL" id="MTD15075.1"/>
    </source>
</evidence>
<sequence>MPNPFHAGFGVSPPLLVGREGVLDDFAEALENGPGATGRATLYTGARGSGKTVMLNAVEDLARGRGWLVVSETATAGFIGRMTEQHLPRILRDLDPKAVQRRLKGVTAPLGMGRVDWATAENHQVMAGLRSQVEAVTNLLAEHGTGLLITLDEIHRNQLPELRELATTVQHAFREGRELAFVGAGLASGVSDVVNDDVLTFLRRAERHGLGSVRRDDVERGFREPIEAAGRRVGDPALQIMVRATDGYPFLLQLIGAQTWRLHPHLDEISVDDATEGVERARRRLGTLVHEPALRTASDIDKSFLLAMAADDGPSRMGDVQARLGVGTSYASQYRLRLIAAELIEPAGYGFVTFTLPHLREYLREQAAAGI</sequence>
<protein>
    <submittedName>
        <fullName evidence="2">AAA family ATPase</fullName>
    </submittedName>
</protein>
<gene>
    <name evidence="2" type="ORF">GIS00_14120</name>
</gene>
<dbReference type="RefSeq" id="WP_154769041.1">
    <property type="nucleotide sequence ID" value="NZ_WLYK01000005.1"/>
</dbReference>
<reference evidence="2 3" key="1">
    <citation type="submission" date="2019-11" db="EMBL/GenBank/DDBJ databases">
        <authorList>
            <person name="Jiang L.-Q."/>
        </authorList>
    </citation>
    <scope>NUCLEOTIDE SEQUENCE [LARGE SCALE GENOMIC DNA]</scope>
    <source>
        <strain evidence="2 3">YIM 132087</strain>
    </source>
</reference>
<dbReference type="InterPro" id="IPR027417">
    <property type="entry name" value="P-loop_NTPase"/>
</dbReference>
<keyword evidence="3" id="KW-1185">Reference proteome</keyword>
<dbReference type="EMBL" id="WLYK01000005">
    <property type="protein sequence ID" value="MTD15075.1"/>
    <property type="molecule type" value="Genomic_DNA"/>
</dbReference>
<feature type="domain" description="Orc1-like AAA ATPase" evidence="1">
    <location>
        <begin position="16"/>
        <end position="171"/>
    </location>
</feature>
<dbReference type="Pfam" id="PF13191">
    <property type="entry name" value="AAA_16"/>
    <property type="match status" value="1"/>
</dbReference>
<dbReference type="SUPFAM" id="SSF52540">
    <property type="entry name" value="P-loop containing nucleoside triphosphate hydrolases"/>
    <property type="match status" value="1"/>
</dbReference>
<evidence type="ECO:0000313" key="3">
    <source>
        <dbReference type="Proteomes" id="UP000460221"/>
    </source>
</evidence>
<organism evidence="2 3">
    <name type="scientific">Nakamurella alba</name>
    <dbReference type="NCBI Taxonomy" id="2665158"/>
    <lineage>
        <taxon>Bacteria</taxon>
        <taxon>Bacillati</taxon>
        <taxon>Actinomycetota</taxon>
        <taxon>Actinomycetes</taxon>
        <taxon>Nakamurellales</taxon>
        <taxon>Nakamurellaceae</taxon>
        <taxon>Nakamurella</taxon>
    </lineage>
</organism>
<comment type="caution">
    <text evidence="2">The sequence shown here is derived from an EMBL/GenBank/DDBJ whole genome shotgun (WGS) entry which is preliminary data.</text>
</comment>
<dbReference type="InterPro" id="IPR041664">
    <property type="entry name" value="AAA_16"/>
</dbReference>
<accession>A0A7K1FLQ5</accession>
<dbReference type="AlphaFoldDB" id="A0A7K1FLQ5"/>